<feature type="domain" description="DUF4097" evidence="2">
    <location>
        <begin position="136"/>
        <end position="350"/>
    </location>
</feature>
<reference evidence="4 5" key="1">
    <citation type="submission" date="2014-11" db="EMBL/GenBank/DDBJ databases">
        <title>Genome sequence and analysis of novel Kurthia sp.</title>
        <authorList>
            <person name="Lawson J.N."/>
            <person name="Gonzalez J.E."/>
            <person name="Rinauldi L."/>
            <person name="Xuan Z."/>
            <person name="Firman A."/>
            <person name="Shaddox L."/>
            <person name="Trudeau A."/>
            <person name="Shah S."/>
            <person name="Reiman D."/>
        </authorList>
    </citation>
    <scope>NUCLEOTIDE SEQUENCE [LARGE SCALE GENOMIC DNA]</scope>
    <source>
        <strain evidence="4 5">3B1D</strain>
    </source>
</reference>
<dbReference type="InterPro" id="IPR053959">
    <property type="entry name" value="YvlB/LiaX_N"/>
</dbReference>
<sequence length="392" mass="43669">MQDERKRILDLVEKGVISAAEALDLLEKIADEKSGQTTPTSDIPQEPFKQHTTEKEAPKEQPKHEEAKGDDYFDQKNFDEKTDKEFIDDLKQDFSQFSTKFMDILTNTFSKVRDMDLTGEKRSFTHRFDLGAGHIQDISVKIPNGHVQVEQSTNGTAYVEVAVSPTFMVRNEEVEEEFLKKFTAENDNGTIRITSDNRGFHVNTTLYLPAATYQKIHAELFNGGFTLANINADELDVQTMNGKINVERAIFRKIDAETSNGAIEIRGVAATEVDAETINGLVSIDGAFREIEAHSANGTIKVKTTDPHAEKIKAQTTAGTIEVQVPDTVGIRGEASSNFGKIDVQLHDVELLQSQEQFLSKSVRFEKKVDDNAPLVLEAEARTGTVVVRYAL</sequence>
<organism evidence="4 5">
    <name type="scientific">Candidatus Kurthia intestinigallinarum</name>
    <dbReference type="NCBI Taxonomy" id="1562256"/>
    <lineage>
        <taxon>Bacteria</taxon>
        <taxon>Bacillati</taxon>
        <taxon>Bacillota</taxon>
        <taxon>Bacilli</taxon>
        <taxon>Bacillales</taxon>
        <taxon>Caryophanaceae</taxon>
        <taxon>Kurthia</taxon>
    </lineage>
</organism>
<feature type="domain" description="YvlB/LiaX N-terminal" evidence="3">
    <location>
        <begin position="3"/>
        <end position="33"/>
    </location>
</feature>
<dbReference type="Pfam" id="PF22746">
    <property type="entry name" value="SHOCT-like_DUF2089-C"/>
    <property type="match status" value="1"/>
</dbReference>
<keyword evidence="5" id="KW-1185">Reference proteome</keyword>
<gene>
    <name evidence="4" type="ORF">QI30_11545</name>
</gene>
<evidence type="ECO:0000256" key="1">
    <source>
        <dbReference type="SAM" id="MobiDB-lite"/>
    </source>
</evidence>
<dbReference type="AlphaFoldDB" id="A0A433RTR6"/>
<accession>A0A433RTR6</accession>
<evidence type="ECO:0000259" key="2">
    <source>
        <dbReference type="Pfam" id="PF13349"/>
    </source>
</evidence>
<dbReference type="EMBL" id="JTFC01000031">
    <property type="protein sequence ID" value="RUS55552.1"/>
    <property type="molecule type" value="Genomic_DNA"/>
</dbReference>
<proteinExistence type="predicted"/>
<evidence type="ECO:0000313" key="5">
    <source>
        <dbReference type="Proteomes" id="UP000288623"/>
    </source>
</evidence>
<dbReference type="Pfam" id="PF13349">
    <property type="entry name" value="DUF4097"/>
    <property type="match status" value="1"/>
</dbReference>
<comment type="caution">
    <text evidence="4">The sequence shown here is derived from an EMBL/GenBank/DDBJ whole genome shotgun (WGS) entry which is preliminary data.</text>
</comment>
<dbReference type="Gene3D" id="2.160.20.120">
    <property type="match status" value="1"/>
</dbReference>
<dbReference type="OrthoDB" id="2240743at2"/>
<dbReference type="RefSeq" id="WP_126990870.1">
    <property type="nucleotide sequence ID" value="NZ_JTFC01000031.1"/>
</dbReference>
<name>A0A433RTR6_9BACL</name>
<evidence type="ECO:0000259" key="3">
    <source>
        <dbReference type="Pfam" id="PF22746"/>
    </source>
</evidence>
<evidence type="ECO:0000313" key="4">
    <source>
        <dbReference type="EMBL" id="RUS55552.1"/>
    </source>
</evidence>
<protein>
    <submittedName>
        <fullName evidence="4">Uncharacterized protein</fullName>
    </submittedName>
</protein>
<feature type="compositionally biased region" description="Basic and acidic residues" evidence="1">
    <location>
        <begin position="48"/>
        <end position="75"/>
    </location>
</feature>
<feature type="region of interest" description="Disordered" evidence="1">
    <location>
        <begin position="31"/>
        <end position="75"/>
    </location>
</feature>
<dbReference type="Proteomes" id="UP000288623">
    <property type="component" value="Unassembled WGS sequence"/>
</dbReference>
<dbReference type="InterPro" id="IPR025164">
    <property type="entry name" value="Toastrack_DUF4097"/>
</dbReference>